<accession>A0ACA9N6L2</accession>
<feature type="non-terminal residue" evidence="1">
    <location>
        <position position="1"/>
    </location>
</feature>
<evidence type="ECO:0000313" key="1">
    <source>
        <dbReference type="EMBL" id="CAG8637291.1"/>
    </source>
</evidence>
<proteinExistence type="predicted"/>
<reference evidence="1" key="1">
    <citation type="submission" date="2021-06" db="EMBL/GenBank/DDBJ databases">
        <authorList>
            <person name="Kallberg Y."/>
            <person name="Tangrot J."/>
            <person name="Rosling A."/>
        </authorList>
    </citation>
    <scope>NUCLEOTIDE SEQUENCE</scope>
    <source>
        <strain evidence="1">28 12/20/2015</strain>
    </source>
</reference>
<name>A0ACA9N6L2_9GLOM</name>
<comment type="caution">
    <text evidence="1">The sequence shown here is derived from an EMBL/GenBank/DDBJ whole genome shotgun (WGS) entry which is preliminary data.</text>
</comment>
<dbReference type="Proteomes" id="UP000789366">
    <property type="component" value="Unassembled WGS sequence"/>
</dbReference>
<dbReference type="EMBL" id="CAJVPW010012625">
    <property type="protein sequence ID" value="CAG8637291.1"/>
    <property type="molecule type" value="Genomic_DNA"/>
</dbReference>
<gene>
    <name evidence="1" type="ORF">SPELUC_LOCUS8432</name>
</gene>
<organism evidence="1 2">
    <name type="scientific">Cetraspora pellucida</name>
    <dbReference type="NCBI Taxonomy" id="1433469"/>
    <lineage>
        <taxon>Eukaryota</taxon>
        <taxon>Fungi</taxon>
        <taxon>Fungi incertae sedis</taxon>
        <taxon>Mucoromycota</taxon>
        <taxon>Glomeromycotina</taxon>
        <taxon>Glomeromycetes</taxon>
        <taxon>Diversisporales</taxon>
        <taxon>Gigasporaceae</taxon>
        <taxon>Cetraspora</taxon>
    </lineage>
</organism>
<keyword evidence="2" id="KW-1185">Reference proteome</keyword>
<sequence length="52" mass="6038">PHRSQSQPQLTHQKTTDSLVQDIQNMTKGLHDLDVNRLQIVKSQLKYVLKEV</sequence>
<protein>
    <submittedName>
        <fullName evidence="1">279_t:CDS:1</fullName>
    </submittedName>
</protein>
<evidence type="ECO:0000313" key="2">
    <source>
        <dbReference type="Proteomes" id="UP000789366"/>
    </source>
</evidence>